<keyword evidence="11" id="KW-1185">Reference proteome</keyword>
<dbReference type="STRING" id="882082.SaccyDRAFT_3858"/>
<evidence type="ECO:0000256" key="5">
    <source>
        <dbReference type="ARBA" id="ARBA00022692"/>
    </source>
</evidence>
<protein>
    <submittedName>
        <fullName evidence="10">ABC-type Fe3+-siderophore transport system, permease component</fullName>
    </submittedName>
</protein>
<dbReference type="Gene3D" id="1.10.3470.10">
    <property type="entry name" value="ABC transporter involved in vitamin B12 uptake, BtuC"/>
    <property type="match status" value="1"/>
</dbReference>
<dbReference type="CDD" id="cd06550">
    <property type="entry name" value="TM_ABC_iron-siderophores_like"/>
    <property type="match status" value="1"/>
</dbReference>
<dbReference type="eggNOG" id="COG0609">
    <property type="taxonomic scope" value="Bacteria"/>
</dbReference>
<dbReference type="InterPro" id="IPR000522">
    <property type="entry name" value="ABC_transptr_permease_BtuC"/>
</dbReference>
<feature type="transmembrane region" description="Helical" evidence="9">
    <location>
        <begin position="219"/>
        <end position="236"/>
    </location>
</feature>
<dbReference type="HOGENOM" id="CLU_013016_1_0_11"/>
<reference evidence="10 11" key="1">
    <citation type="submission" date="2011-11" db="EMBL/GenBank/DDBJ databases">
        <title>The Noncontiguous Finished sequence of Saccharomonospora cyanea NA-134.</title>
        <authorList>
            <consortium name="US DOE Joint Genome Institute"/>
            <person name="Lucas S."/>
            <person name="Han J."/>
            <person name="Lapidus A."/>
            <person name="Cheng J.-F."/>
            <person name="Goodwin L."/>
            <person name="Pitluck S."/>
            <person name="Peters L."/>
            <person name="Ovchinnikova G."/>
            <person name="Lu M."/>
            <person name="Detter J.C."/>
            <person name="Han C."/>
            <person name="Tapia R."/>
            <person name="Land M."/>
            <person name="Hauser L."/>
            <person name="Kyrpides N."/>
            <person name="Ivanova N."/>
            <person name="Pagani I."/>
            <person name="Brambilla E.-M."/>
            <person name="Klenk H.-P."/>
            <person name="Woyke T."/>
        </authorList>
    </citation>
    <scope>NUCLEOTIDE SEQUENCE [LARGE SCALE GENOMIC DNA]</scope>
    <source>
        <strain evidence="10 11">NA-134</strain>
    </source>
</reference>
<gene>
    <name evidence="10" type="ORF">SaccyDRAFT_3858</name>
</gene>
<evidence type="ECO:0000256" key="7">
    <source>
        <dbReference type="ARBA" id="ARBA00023136"/>
    </source>
</evidence>
<evidence type="ECO:0000313" key="10">
    <source>
        <dbReference type="EMBL" id="EHR62683.1"/>
    </source>
</evidence>
<sequence length="358" mass="36178">MAPTPPPSRVRPASATAPSSPHADGSGRSRARYGYTFAALVAALCVAALLSLAYGAHPVPVGDVWRALTQPTGSEHDIIVRSLRGPRTILGVLAGVALGIGGALMQGHTRNPIADPGLLGVNQGAAFGIVCALTVFGVGSLTGFVWFGFAGALVAASVVFLFGNTGGRGSAPVTLALAGAAVSALLSGLTAALVLGNRQGMEVFRFWQVGSLAGRNYDVVWQVLPFLAVGLVLALVNTPGLNTLALGDDVATALGRSTARTRALGIAAITLLVGAAVAACGPIAFVGLIVPHVARVLTGPDYRRLVPVAGLLGAVLLLLADVGGRLVSDDSLEVGIMCAVIGAPVFIRLVRARGLSRL</sequence>
<name>H5XGV6_9PSEU</name>
<dbReference type="InterPro" id="IPR037294">
    <property type="entry name" value="ABC_BtuC-like"/>
</dbReference>
<feature type="transmembrane region" description="Helical" evidence="9">
    <location>
        <begin position="88"/>
        <end position="105"/>
    </location>
</feature>
<dbReference type="FunFam" id="1.10.3470.10:FF:000001">
    <property type="entry name" value="Vitamin B12 ABC transporter permease BtuC"/>
    <property type="match status" value="1"/>
</dbReference>
<dbReference type="AlphaFoldDB" id="H5XGV6"/>
<dbReference type="GO" id="GO:0005886">
    <property type="term" value="C:plasma membrane"/>
    <property type="evidence" value="ECO:0007669"/>
    <property type="project" value="UniProtKB-SubCell"/>
</dbReference>
<comment type="similarity">
    <text evidence="2">Belongs to the binding-protein-dependent transport system permease family. FecCD subfamily.</text>
</comment>
<evidence type="ECO:0000256" key="3">
    <source>
        <dbReference type="ARBA" id="ARBA00022448"/>
    </source>
</evidence>
<dbReference type="GO" id="GO:0022857">
    <property type="term" value="F:transmembrane transporter activity"/>
    <property type="evidence" value="ECO:0007669"/>
    <property type="project" value="InterPro"/>
</dbReference>
<evidence type="ECO:0000313" key="11">
    <source>
        <dbReference type="Proteomes" id="UP000002791"/>
    </source>
</evidence>
<feature type="transmembrane region" description="Helical" evidence="9">
    <location>
        <begin position="117"/>
        <end position="138"/>
    </location>
</feature>
<feature type="transmembrane region" description="Helical" evidence="9">
    <location>
        <begin position="144"/>
        <end position="163"/>
    </location>
</feature>
<feature type="transmembrane region" description="Helical" evidence="9">
    <location>
        <begin position="264"/>
        <end position="290"/>
    </location>
</feature>
<dbReference type="OrthoDB" id="9782305at2"/>
<dbReference type="EMBL" id="CM001440">
    <property type="protein sequence ID" value="EHR62683.1"/>
    <property type="molecule type" value="Genomic_DNA"/>
</dbReference>
<evidence type="ECO:0000256" key="9">
    <source>
        <dbReference type="SAM" id="Phobius"/>
    </source>
</evidence>
<keyword evidence="7 9" id="KW-0472">Membrane</keyword>
<feature type="transmembrane region" description="Helical" evidence="9">
    <location>
        <begin position="302"/>
        <end position="320"/>
    </location>
</feature>
<evidence type="ECO:0000256" key="6">
    <source>
        <dbReference type="ARBA" id="ARBA00022989"/>
    </source>
</evidence>
<dbReference type="Pfam" id="PF01032">
    <property type="entry name" value="FecCD"/>
    <property type="match status" value="1"/>
</dbReference>
<dbReference type="Proteomes" id="UP000002791">
    <property type="component" value="Chromosome"/>
</dbReference>
<dbReference type="GO" id="GO:0033214">
    <property type="term" value="P:siderophore-iron import into cell"/>
    <property type="evidence" value="ECO:0007669"/>
    <property type="project" value="TreeGrafter"/>
</dbReference>
<dbReference type="RefSeq" id="WP_005458616.1">
    <property type="nucleotide sequence ID" value="NZ_CM001440.1"/>
</dbReference>
<dbReference type="PANTHER" id="PTHR30472">
    <property type="entry name" value="FERRIC ENTEROBACTIN TRANSPORT SYSTEM PERMEASE PROTEIN"/>
    <property type="match status" value="1"/>
</dbReference>
<evidence type="ECO:0000256" key="2">
    <source>
        <dbReference type="ARBA" id="ARBA00007935"/>
    </source>
</evidence>
<organism evidence="10 11">
    <name type="scientific">Saccharomonospora cyanea NA-134</name>
    <dbReference type="NCBI Taxonomy" id="882082"/>
    <lineage>
        <taxon>Bacteria</taxon>
        <taxon>Bacillati</taxon>
        <taxon>Actinomycetota</taxon>
        <taxon>Actinomycetes</taxon>
        <taxon>Pseudonocardiales</taxon>
        <taxon>Pseudonocardiaceae</taxon>
        <taxon>Saccharomonospora</taxon>
    </lineage>
</organism>
<feature type="region of interest" description="Disordered" evidence="8">
    <location>
        <begin position="1"/>
        <end position="28"/>
    </location>
</feature>
<feature type="transmembrane region" description="Helical" evidence="9">
    <location>
        <begin position="175"/>
        <end position="195"/>
    </location>
</feature>
<feature type="transmembrane region" description="Helical" evidence="9">
    <location>
        <begin position="35"/>
        <end position="56"/>
    </location>
</feature>
<evidence type="ECO:0000256" key="4">
    <source>
        <dbReference type="ARBA" id="ARBA00022475"/>
    </source>
</evidence>
<feature type="compositionally biased region" description="Low complexity" evidence="8">
    <location>
        <begin position="10"/>
        <end position="21"/>
    </location>
</feature>
<feature type="transmembrane region" description="Helical" evidence="9">
    <location>
        <begin position="332"/>
        <end position="350"/>
    </location>
</feature>
<dbReference type="PANTHER" id="PTHR30472:SF1">
    <property type="entry name" value="FE(3+) DICITRATE TRANSPORT SYSTEM PERMEASE PROTEIN FECC-RELATED"/>
    <property type="match status" value="1"/>
</dbReference>
<keyword evidence="4" id="KW-1003">Cell membrane</keyword>
<evidence type="ECO:0000256" key="8">
    <source>
        <dbReference type="SAM" id="MobiDB-lite"/>
    </source>
</evidence>
<dbReference type="SUPFAM" id="SSF81345">
    <property type="entry name" value="ABC transporter involved in vitamin B12 uptake, BtuC"/>
    <property type="match status" value="1"/>
</dbReference>
<evidence type="ECO:0000256" key="1">
    <source>
        <dbReference type="ARBA" id="ARBA00004651"/>
    </source>
</evidence>
<keyword evidence="5 9" id="KW-0812">Transmembrane</keyword>
<accession>H5XGV6</accession>
<comment type="subcellular location">
    <subcellularLocation>
        <location evidence="1">Cell membrane</location>
        <topology evidence="1">Multi-pass membrane protein</topology>
    </subcellularLocation>
</comment>
<keyword evidence="6 9" id="KW-1133">Transmembrane helix</keyword>
<proteinExistence type="inferred from homology"/>
<keyword evidence="3" id="KW-0813">Transport</keyword>